<name>A0ABU1MAP4_9HYPH</name>
<organism evidence="1 2">
    <name type="scientific">Brucella pseudogrignonensis</name>
    <dbReference type="NCBI Taxonomy" id="419475"/>
    <lineage>
        <taxon>Bacteria</taxon>
        <taxon>Pseudomonadati</taxon>
        <taxon>Pseudomonadota</taxon>
        <taxon>Alphaproteobacteria</taxon>
        <taxon>Hyphomicrobiales</taxon>
        <taxon>Brucellaceae</taxon>
        <taxon>Brucella/Ochrobactrum group</taxon>
        <taxon>Brucella</taxon>
    </lineage>
</organism>
<accession>A0ABU1MAP4</accession>
<keyword evidence="2" id="KW-1185">Reference proteome</keyword>
<protein>
    <submittedName>
        <fullName evidence="1">Uncharacterized protein</fullName>
    </submittedName>
</protein>
<dbReference type="RefSeq" id="WP_260525725.1">
    <property type="nucleotide sequence ID" value="NZ_JAVDQT010000004.1"/>
</dbReference>
<evidence type="ECO:0000313" key="2">
    <source>
        <dbReference type="Proteomes" id="UP001184614"/>
    </source>
</evidence>
<dbReference type="Proteomes" id="UP001184614">
    <property type="component" value="Unassembled WGS sequence"/>
</dbReference>
<reference evidence="1 2" key="1">
    <citation type="submission" date="2023-07" db="EMBL/GenBank/DDBJ databases">
        <title>Sorghum-associated microbial communities from plants grown in Nebraska, USA.</title>
        <authorList>
            <person name="Schachtman D."/>
        </authorList>
    </citation>
    <scope>NUCLEOTIDE SEQUENCE [LARGE SCALE GENOMIC DNA]</scope>
    <source>
        <strain evidence="1 2">DS1730</strain>
    </source>
</reference>
<evidence type="ECO:0000313" key="1">
    <source>
        <dbReference type="EMBL" id="MDR6433084.1"/>
    </source>
</evidence>
<sequence length="41" mass="4756">MLSHVASSIGLGWRERLDRAFSALIRLGSFERMIIRPKMRP</sequence>
<gene>
    <name evidence="1" type="ORF">J2782_002830</name>
</gene>
<dbReference type="EMBL" id="JAVDQT010000004">
    <property type="protein sequence ID" value="MDR6433084.1"/>
    <property type="molecule type" value="Genomic_DNA"/>
</dbReference>
<proteinExistence type="predicted"/>
<comment type="caution">
    <text evidence="1">The sequence shown here is derived from an EMBL/GenBank/DDBJ whole genome shotgun (WGS) entry which is preliminary data.</text>
</comment>